<keyword evidence="3" id="KW-1185">Reference proteome</keyword>
<dbReference type="EMBL" id="FNJI01000005">
    <property type="protein sequence ID" value="SDO73825.1"/>
    <property type="molecule type" value="Genomic_DNA"/>
</dbReference>
<organism evidence="2 3">
    <name type="scientific">Desulforhopalus singaporensis</name>
    <dbReference type="NCBI Taxonomy" id="91360"/>
    <lineage>
        <taxon>Bacteria</taxon>
        <taxon>Pseudomonadati</taxon>
        <taxon>Thermodesulfobacteriota</taxon>
        <taxon>Desulfobulbia</taxon>
        <taxon>Desulfobulbales</taxon>
        <taxon>Desulfocapsaceae</taxon>
        <taxon>Desulforhopalus</taxon>
    </lineage>
</organism>
<dbReference type="Pfam" id="PF02579">
    <property type="entry name" value="Nitro_FeMo-Co"/>
    <property type="match status" value="1"/>
</dbReference>
<dbReference type="AlphaFoldDB" id="A0A1H0M0B9"/>
<accession>A0A1H0M0B9</accession>
<dbReference type="InterPro" id="IPR003731">
    <property type="entry name" value="Di-Nase_FeMo-co_biosynth"/>
</dbReference>
<evidence type="ECO:0000259" key="1">
    <source>
        <dbReference type="Pfam" id="PF02579"/>
    </source>
</evidence>
<dbReference type="OrthoDB" id="280278at2"/>
<dbReference type="Gene3D" id="3.30.420.130">
    <property type="entry name" value="Dinitrogenase iron-molybdenum cofactor biosynthesis domain"/>
    <property type="match status" value="1"/>
</dbReference>
<dbReference type="Proteomes" id="UP000199073">
    <property type="component" value="Unassembled WGS sequence"/>
</dbReference>
<reference evidence="2 3" key="1">
    <citation type="submission" date="2016-10" db="EMBL/GenBank/DDBJ databases">
        <authorList>
            <person name="de Groot N.N."/>
        </authorList>
    </citation>
    <scope>NUCLEOTIDE SEQUENCE [LARGE SCALE GENOMIC DNA]</scope>
    <source>
        <strain evidence="2 3">DSM 12130</strain>
    </source>
</reference>
<dbReference type="InterPro" id="IPR036105">
    <property type="entry name" value="DiNase_FeMo-co_biosyn_sf"/>
</dbReference>
<dbReference type="RefSeq" id="WP_092220256.1">
    <property type="nucleotide sequence ID" value="NZ_FNJI01000005.1"/>
</dbReference>
<dbReference type="SUPFAM" id="SSF53146">
    <property type="entry name" value="Nitrogenase accessory factor-like"/>
    <property type="match status" value="1"/>
</dbReference>
<dbReference type="STRING" id="91360.SAMN05660330_00929"/>
<name>A0A1H0M0B9_9BACT</name>
<proteinExistence type="predicted"/>
<gene>
    <name evidence="2" type="ORF">SAMN05660330_00929</name>
</gene>
<protein>
    <submittedName>
        <fullName evidence="2">Predicted Fe-Mo cluster-binding protein, NifX family</fullName>
    </submittedName>
</protein>
<sequence length="126" mass="13698">MNVAITVWGSRISPVFDASRCLLVIELSEGVVREESLQIVQGSPVDWFLEMSSQVNVDVLVCGAICRRWLKRIETLGIEVVSFVAGEVEPLLIQLALGGELDGFIMPGCETGRCCGKLRGDRGSES</sequence>
<evidence type="ECO:0000313" key="2">
    <source>
        <dbReference type="EMBL" id="SDO73825.1"/>
    </source>
</evidence>
<evidence type="ECO:0000313" key="3">
    <source>
        <dbReference type="Proteomes" id="UP000199073"/>
    </source>
</evidence>
<feature type="domain" description="Dinitrogenase iron-molybdenum cofactor biosynthesis" evidence="1">
    <location>
        <begin position="9"/>
        <end position="93"/>
    </location>
</feature>